<dbReference type="Proteomes" id="UP001610563">
    <property type="component" value="Unassembled WGS sequence"/>
</dbReference>
<sequence length="285" mass="32496">MSGLEIIALLPTIISAFGAISVEYREWRKQRADRAHQRRNLHLQRSLAGNVGAVQGEFDEALRAVGPALRKGDGVAREALMNHLIVLQSTVISLLRDRQNVASYLIHPNHDSIHSTTSSTRDGIVTALSEQCQRLAQAKPIARIQAPTPHTPVQSTENCLNALKCEYVESEPITLWTRLLLGGLDVVPSSRAPRKYYCFNCDRCKWHGMHDETWPIPTTRDGGWLDVKLVLDRFHYHDSVGRRKRMGFRCYICRENFFGDGAMGRWEKVVMHIREMHCLEEFQLI</sequence>
<evidence type="ECO:0000313" key="1">
    <source>
        <dbReference type="EMBL" id="KAL2793062.1"/>
    </source>
</evidence>
<evidence type="ECO:0000313" key="2">
    <source>
        <dbReference type="Proteomes" id="UP001610563"/>
    </source>
</evidence>
<proteinExistence type="predicted"/>
<name>A0ABR4G217_9EURO</name>
<protein>
    <recommendedName>
        <fullName evidence="3">C2H2-type domain-containing protein</fullName>
    </recommendedName>
</protein>
<reference evidence="1 2" key="1">
    <citation type="submission" date="2024-07" db="EMBL/GenBank/DDBJ databases">
        <title>Section-level genome sequencing and comparative genomics of Aspergillus sections Usti and Cavernicolus.</title>
        <authorList>
            <consortium name="Lawrence Berkeley National Laboratory"/>
            <person name="Nybo J.L."/>
            <person name="Vesth T.C."/>
            <person name="Theobald S."/>
            <person name="Frisvad J.C."/>
            <person name="Larsen T.O."/>
            <person name="Kjaerboelling I."/>
            <person name="Rothschild-Mancinelli K."/>
            <person name="Lyhne E.K."/>
            <person name="Kogle M.E."/>
            <person name="Barry K."/>
            <person name="Clum A."/>
            <person name="Na H."/>
            <person name="Ledsgaard L."/>
            <person name="Lin J."/>
            <person name="Lipzen A."/>
            <person name="Kuo A."/>
            <person name="Riley R."/>
            <person name="Mondo S."/>
            <person name="Labutti K."/>
            <person name="Haridas S."/>
            <person name="Pangalinan J."/>
            <person name="Salamov A.A."/>
            <person name="Simmons B.A."/>
            <person name="Magnuson J.K."/>
            <person name="Chen J."/>
            <person name="Drula E."/>
            <person name="Henrissat B."/>
            <person name="Wiebenga A."/>
            <person name="Lubbers R.J."/>
            <person name="Gomes A.C."/>
            <person name="Makela M.R."/>
            <person name="Stajich J."/>
            <person name="Grigoriev I.V."/>
            <person name="Mortensen U.H."/>
            <person name="De Vries R.P."/>
            <person name="Baker S.E."/>
            <person name="Andersen M.R."/>
        </authorList>
    </citation>
    <scope>NUCLEOTIDE SEQUENCE [LARGE SCALE GENOMIC DNA]</scope>
    <source>
        <strain evidence="1 2">CBS 209.92</strain>
    </source>
</reference>
<evidence type="ECO:0008006" key="3">
    <source>
        <dbReference type="Google" id="ProtNLM"/>
    </source>
</evidence>
<comment type="caution">
    <text evidence="1">The sequence shown here is derived from an EMBL/GenBank/DDBJ whole genome shotgun (WGS) entry which is preliminary data.</text>
</comment>
<dbReference type="PANTHER" id="PTHR42354:SF1">
    <property type="entry name" value="C2H2-TYPE DOMAIN-CONTAINING PROTEIN"/>
    <property type="match status" value="1"/>
</dbReference>
<gene>
    <name evidence="1" type="ORF">BJX66DRAFT_306601</name>
</gene>
<dbReference type="PANTHER" id="PTHR42354">
    <property type="entry name" value="C2H2-TYPE DOMAIN-CONTAINING PROTEIN"/>
    <property type="match status" value="1"/>
</dbReference>
<dbReference type="EMBL" id="JBFTWV010000062">
    <property type="protein sequence ID" value="KAL2793062.1"/>
    <property type="molecule type" value="Genomic_DNA"/>
</dbReference>
<accession>A0ABR4G217</accession>
<keyword evidence="2" id="KW-1185">Reference proteome</keyword>
<organism evidence="1 2">
    <name type="scientific">Aspergillus keveii</name>
    <dbReference type="NCBI Taxonomy" id="714993"/>
    <lineage>
        <taxon>Eukaryota</taxon>
        <taxon>Fungi</taxon>
        <taxon>Dikarya</taxon>
        <taxon>Ascomycota</taxon>
        <taxon>Pezizomycotina</taxon>
        <taxon>Eurotiomycetes</taxon>
        <taxon>Eurotiomycetidae</taxon>
        <taxon>Eurotiales</taxon>
        <taxon>Aspergillaceae</taxon>
        <taxon>Aspergillus</taxon>
        <taxon>Aspergillus subgen. Nidulantes</taxon>
    </lineage>
</organism>